<evidence type="ECO:0000259" key="7">
    <source>
        <dbReference type="Pfam" id="PF17676"/>
    </source>
</evidence>
<keyword evidence="9" id="KW-1185">Reference proteome</keyword>
<evidence type="ECO:0000256" key="2">
    <source>
        <dbReference type="ARBA" id="ARBA00022645"/>
    </source>
</evidence>
<evidence type="ECO:0000256" key="1">
    <source>
        <dbReference type="ARBA" id="ARBA00010233"/>
    </source>
</evidence>
<comment type="caution">
    <text evidence="8">The sequence shown here is derived from an EMBL/GenBank/DDBJ whole genome shotgun (WGS) entry which is preliminary data.</text>
</comment>
<evidence type="ECO:0000313" key="9">
    <source>
        <dbReference type="Proteomes" id="UP001383192"/>
    </source>
</evidence>
<dbReference type="InterPro" id="IPR040449">
    <property type="entry name" value="Peptidase_S66_N"/>
</dbReference>
<protein>
    <recommendedName>
        <fullName evidence="10">Muramoyltetrapeptide carboxypeptidase</fullName>
    </recommendedName>
</protein>
<keyword evidence="3" id="KW-0645">Protease</keyword>
<dbReference type="Proteomes" id="UP001383192">
    <property type="component" value="Unassembled WGS sequence"/>
</dbReference>
<evidence type="ECO:0000256" key="3">
    <source>
        <dbReference type="ARBA" id="ARBA00022670"/>
    </source>
</evidence>
<feature type="domain" description="LD-carboxypeptidase N-terminal" evidence="6">
    <location>
        <begin position="19"/>
        <end position="146"/>
    </location>
</feature>
<dbReference type="EMBL" id="JAYKXP010000006">
    <property type="protein sequence ID" value="KAK7056889.1"/>
    <property type="molecule type" value="Genomic_DNA"/>
</dbReference>
<dbReference type="InterPro" id="IPR029062">
    <property type="entry name" value="Class_I_gatase-like"/>
</dbReference>
<reference evidence="8 9" key="1">
    <citation type="submission" date="2024-01" db="EMBL/GenBank/DDBJ databases">
        <title>A draft genome for a cacao thread blight-causing isolate of Paramarasmius palmivorus.</title>
        <authorList>
            <person name="Baruah I.K."/>
            <person name="Bukari Y."/>
            <person name="Amoako-Attah I."/>
            <person name="Meinhardt L.W."/>
            <person name="Bailey B.A."/>
            <person name="Cohen S.P."/>
        </authorList>
    </citation>
    <scope>NUCLEOTIDE SEQUENCE [LARGE SCALE GENOMIC DNA]</scope>
    <source>
        <strain evidence="8 9">GH-12</strain>
    </source>
</reference>
<dbReference type="PANTHER" id="PTHR30237:SF2">
    <property type="entry name" value="MUREIN TETRAPEPTIDE CARBOXYPEPTIDASE"/>
    <property type="match status" value="1"/>
</dbReference>
<name>A0AAW0DVD2_9AGAR</name>
<dbReference type="InterPro" id="IPR040921">
    <property type="entry name" value="Peptidase_S66C"/>
</dbReference>
<organism evidence="8 9">
    <name type="scientific">Paramarasmius palmivorus</name>
    <dbReference type="NCBI Taxonomy" id="297713"/>
    <lineage>
        <taxon>Eukaryota</taxon>
        <taxon>Fungi</taxon>
        <taxon>Dikarya</taxon>
        <taxon>Basidiomycota</taxon>
        <taxon>Agaricomycotina</taxon>
        <taxon>Agaricomycetes</taxon>
        <taxon>Agaricomycetidae</taxon>
        <taxon>Agaricales</taxon>
        <taxon>Marasmiineae</taxon>
        <taxon>Marasmiaceae</taxon>
        <taxon>Paramarasmius</taxon>
    </lineage>
</organism>
<evidence type="ECO:0008006" key="10">
    <source>
        <dbReference type="Google" id="ProtNLM"/>
    </source>
</evidence>
<dbReference type="PIRSF" id="PIRSF028757">
    <property type="entry name" value="LD-carboxypeptidase"/>
    <property type="match status" value="1"/>
</dbReference>
<dbReference type="GO" id="GO:0006508">
    <property type="term" value="P:proteolysis"/>
    <property type="evidence" value="ECO:0007669"/>
    <property type="project" value="UniProtKB-KW"/>
</dbReference>
<dbReference type="PANTHER" id="PTHR30237">
    <property type="entry name" value="MURAMOYLTETRAPEPTIDE CARBOXYPEPTIDASE"/>
    <property type="match status" value="1"/>
</dbReference>
<keyword evidence="4" id="KW-0378">Hydrolase</keyword>
<dbReference type="Pfam" id="PF02016">
    <property type="entry name" value="Peptidase_S66"/>
    <property type="match status" value="1"/>
</dbReference>
<dbReference type="SUPFAM" id="SSF141986">
    <property type="entry name" value="LD-carboxypeptidase A C-terminal domain-like"/>
    <property type="match status" value="1"/>
</dbReference>
<evidence type="ECO:0000256" key="4">
    <source>
        <dbReference type="ARBA" id="ARBA00022801"/>
    </source>
</evidence>
<dbReference type="CDD" id="cd07025">
    <property type="entry name" value="Peptidase_S66"/>
    <property type="match status" value="1"/>
</dbReference>
<dbReference type="Gene3D" id="3.50.30.60">
    <property type="entry name" value="LD-carboxypeptidase A C-terminal domain-like"/>
    <property type="match status" value="1"/>
</dbReference>
<keyword evidence="5" id="KW-0720">Serine protease</keyword>
<evidence type="ECO:0000256" key="5">
    <source>
        <dbReference type="ARBA" id="ARBA00022825"/>
    </source>
</evidence>
<accession>A0AAW0DVD2</accession>
<feature type="domain" description="LD-carboxypeptidase C-terminal" evidence="7">
    <location>
        <begin position="190"/>
        <end position="303"/>
    </location>
</feature>
<dbReference type="GO" id="GO:0008236">
    <property type="term" value="F:serine-type peptidase activity"/>
    <property type="evidence" value="ECO:0007669"/>
    <property type="project" value="UniProtKB-KW"/>
</dbReference>
<sequence>MASQASMTTPPSISPGSPIRVIATAGAVDASGLTKGTDLLAGVPYFLEVRQDLQTLLSVDMYYAGSDELRTSELLDALDEKGVEAIWAARGASPRGYGTARILYDGEVQSTVIQSLQSKPRWLVGYSDLTALIALWNKAGVLALHGPMAANIQTFSKAAVNATFDVLFATATATQEFQGSMRFNGSGGVKGRILGGNLSVLTSLVGSGLLPSYEGAILFIEDVNEQAYRLDRMLSTVLHSSDFRGIVGIAVGQLVGSDPANGRYTALELLDKTWGPLGIPVLTGLPIGHDALTAMPLALGAVGEISFEEGATMGVLKVEIPRTA</sequence>
<evidence type="ECO:0000259" key="6">
    <source>
        <dbReference type="Pfam" id="PF02016"/>
    </source>
</evidence>
<dbReference type="GO" id="GO:0004180">
    <property type="term" value="F:carboxypeptidase activity"/>
    <property type="evidence" value="ECO:0007669"/>
    <property type="project" value="UniProtKB-KW"/>
</dbReference>
<proteinExistence type="inferred from homology"/>
<dbReference type="AlphaFoldDB" id="A0AAW0DVD2"/>
<dbReference type="InterPro" id="IPR027478">
    <property type="entry name" value="LdcA_N"/>
</dbReference>
<gene>
    <name evidence="8" type="ORF">VNI00_002606</name>
</gene>
<comment type="similarity">
    <text evidence="1">Belongs to the peptidase S66 family.</text>
</comment>
<keyword evidence="2" id="KW-0121">Carboxypeptidase</keyword>
<dbReference type="InterPro" id="IPR027461">
    <property type="entry name" value="Carboxypeptidase_A_C_sf"/>
</dbReference>
<dbReference type="Gene3D" id="3.40.50.10740">
    <property type="entry name" value="Class I glutamine amidotransferase-like"/>
    <property type="match status" value="1"/>
</dbReference>
<evidence type="ECO:0000313" key="8">
    <source>
        <dbReference type="EMBL" id="KAK7056889.1"/>
    </source>
</evidence>
<dbReference type="Pfam" id="PF17676">
    <property type="entry name" value="Peptidase_S66C"/>
    <property type="match status" value="1"/>
</dbReference>
<dbReference type="SUPFAM" id="SSF52317">
    <property type="entry name" value="Class I glutamine amidotransferase-like"/>
    <property type="match status" value="1"/>
</dbReference>
<dbReference type="InterPro" id="IPR003507">
    <property type="entry name" value="S66_fam"/>
</dbReference>